<dbReference type="AlphaFoldDB" id="A0A1D6NW34"/>
<evidence type="ECO:0000313" key="1">
    <source>
        <dbReference type="EMBL" id="AQL02325.1"/>
    </source>
</evidence>
<sequence>MHACTHCIPRAPLTTRPACMHTCAPHPRPGPLVRRAPVVRACMAAARTYCTLARAYVYVRTYVRE</sequence>
<name>A0A1D6NW34_MAIZE</name>
<protein>
    <submittedName>
        <fullName evidence="1">NAC domain-containing protein 43</fullName>
    </submittedName>
</protein>
<gene>
    <name evidence="1" type="ORF">ZEAMMB73_Zm00001d045463</name>
</gene>
<organism evidence="1">
    <name type="scientific">Zea mays</name>
    <name type="common">Maize</name>
    <dbReference type="NCBI Taxonomy" id="4577"/>
    <lineage>
        <taxon>Eukaryota</taxon>
        <taxon>Viridiplantae</taxon>
        <taxon>Streptophyta</taxon>
        <taxon>Embryophyta</taxon>
        <taxon>Tracheophyta</taxon>
        <taxon>Spermatophyta</taxon>
        <taxon>Magnoliopsida</taxon>
        <taxon>Liliopsida</taxon>
        <taxon>Poales</taxon>
        <taxon>Poaceae</taxon>
        <taxon>PACMAD clade</taxon>
        <taxon>Panicoideae</taxon>
        <taxon>Andropogonodae</taxon>
        <taxon>Andropogoneae</taxon>
        <taxon>Tripsacinae</taxon>
        <taxon>Zea</taxon>
    </lineage>
</organism>
<dbReference type="EMBL" id="CM000785">
    <property type="protein sequence ID" value="AQL02325.1"/>
    <property type="molecule type" value="Genomic_DNA"/>
</dbReference>
<proteinExistence type="predicted"/>
<accession>A0A1D6NW34</accession>
<reference evidence="1" key="1">
    <citation type="submission" date="2015-12" db="EMBL/GenBank/DDBJ databases">
        <title>Update maize B73 reference genome by single molecule sequencing technologies.</title>
        <authorList>
            <consortium name="Maize Genome Sequencing Project"/>
            <person name="Ware D."/>
        </authorList>
    </citation>
    <scope>NUCLEOTIDE SEQUENCE</scope>
    <source>
        <tissue evidence="1">Seedling</tissue>
    </source>
</reference>